<dbReference type="AlphaFoldDB" id="A0A6M3LE54"/>
<name>A0A6M3LE54_9ZZZZ</name>
<accession>A0A6M3LE54</accession>
<organism evidence="1">
    <name type="scientific">viral metagenome</name>
    <dbReference type="NCBI Taxonomy" id="1070528"/>
    <lineage>
        <taxon>unclassified sequences</taxon>
        <taxon>metagenomes</taxon>
        <taxon>organismal metagenomes</taxon>
    </lineage>
</organism>
<evidence type="ECO:0000313" key="1">
    <source>
        <dbReference type="EMBL" id="QJA91634.1"/>
    </source>
</evidence>
<reference evidence="1" key="1">
    <citation type="submission" date="2020-03" db="EMBL/GenBank/DDBJ databases">
        <title>The deep terrestrial virosphere.</title>
        <authorList>
            <person name="Holmfeldt K."/>
            <person name="Nilsson E."/>
            <person name="Simone D."/>
            <person name="Lopez-Fernandez M."/>
            <person name="Wu X."/>
            <person name="de Brujin I."/>
            <person name="Lundin D."/>
            <person name="Andersson A."/>
            <person name="Bertilsson S."/>
            <person name="Dopson M."/>
        </authorList>
    </citation>
    <scope>NUCLEOTIDE SEQUENCE</scope>
    <source>
        <strain evidence="1">MM415B03310</strain>
    </source>
</reference>
<gene>
    <name evidence="1" type="ORF">MM415B03310_0004</name>
</gene>
<dbReference type="EMBL" id="MT143002">
    <property type="protein sequence ID" value="QJA91634.1"/>
    <property type="molecule type" value="Genomic_DNA"/>
</dbReference>
<protein>
    <submittedName>
        <fullName evidence="1">Uncharacterized protein</fullName>
    </submittedName>
</protein>
<proteinExistence type="predicted"/>
<sequence length="87" mass="9800">MAKQTTKQTQTVKAEETKAEKFYRLASKRLAKALKDISLIGHLASSQYEHTPEQTEYIVNALTRAVENVSDKLNKVKAEKPTVDLPK</sequence>